<proteinExistence type="predicted"/>
<dbReference type="SUPFAM" id="SSF53955">
    <property type="entry name" value="Lysozyme-like"/>
    <property type="match status" value="1"/>
</dbReference>
<evidence type="ECO:0000259" key="2">
    <source>
        <dbReference type="PROSITE" id="PS51782"/>
    </source>
</evidence>
<evidence type="ECO:0000313" key="3">
    <source>
        <dbReference type="EMBL" id="SDZ84801.1"/>
    </source>
</evidence>
<dbReference type="PANTHER" id="PTHR33734">
    <property type="entry name" value="LYSM DOMAIN-CONTAINING GPI-ANCHORED PROTEIN 2"/>
    <property type="match status" value="1"/>
</dbReference>
<dbReference type="InterPro" id="IPR023346">
    <property type="entry name" value="Lysozyme-like_dom_sf"/>
</dbReference>
<sequence>MTLRSTRAAAASAAIVGLIAPALGATPTSAQAIGVSQATGSLAHKPSPLVPAAKIAPKVEVTYQVQRGDSFWSIARKFNVDMHALVSHNGLSTSTIIHPGQVLKVPAPATSAPAVPAPAAPVATATHKVASGETLSAIARKYSTTTSTLASLNSLANPDRIYVGQVLKVAGSAATPSAPAKPAPAPEVKTATHKVAAGETLSGIARKYSTSVSALASLNGITNPSRIFVGQVLKVAGNASTPAATTPSAPSKDRLVPDTFLGRTYPEAVVNAANQNKALLNSIDVPSRAQMQQIVRSKAIEMGVDPSLALAVAFQESSFNHRSVSPANAIGTMQVIPSSGQWASQLVGRKLNLIDPHDNATAGVAIIRQLLRSAPSVDHAIAGYYQGLGSVKRNGMFADTKVYVQRIKGHQAKFR</sequence>
<protein>
    <submittedName>
        <fullName evidence="3">Soluble lytic murein transglycosylase and related regulatory proteins (Some contain LysM/invasin domains)</fullName>
    </submittedName>
</protein>
<dbReference type="PANTHER" id="PTHR33734:SF22">
    <property type="entry name" value="MEMBRANE-BOUND LYTIC MUREIN TRANSGLYCOSYLASE D"/>
    <property type="match status" value="1"/>
</dbReference>
<keyword evidence="1" id="KW-0732">Signal</keyword>
<dbReference type="Pfam" id="PF01464">
    <property type="entry name" value="SLT"/>
    <property type="match status" value="1"/>
</dbReference>
<dbReference type="InterPro" id="IPR036779">
    <property type="entry name" value="LysM_dom_sf"/>
</dbReference>
<dbReference type="CDD" id="cd00118">
    <property type="entry name" value="LysM"/>
    <property type="match status" value="3"/>
</dbReference>
<feature type="signal peptide" evidence="1">
    <location>
        <begin position="1"/>
        <end position="32"/>
    </location>
</feature>
<dbReference type="PROSITE" id="PS51782">
    <property type="entry name" value="LYSM"/>
    <property type="match status" value="3"/>
</dbReference>
<feature type="domain" description="LysM" evidence="2">
    <location>
        <begin position="61"/>
        <end position="105"/>
    </location>
</feature>
<gene>
    <name evidence="3" type="ORF">SAMN02910418_00384</name>
</gene>
<dbReference type="AlphaFoldDB" id="A0A1H3WD93"/>
<dbReference type="Gene3D" id="1.10.530.10">
    <property type="match status" value="1"/>
</dbReference>
<reference evidence="4" key="1">
    <citation type="submission" date="2016-10" db="EMBL/GenBank/DDBJ databases">
        <authorList>
            <person name="Varghese N."/>
            <person name="Submissions S."/>
        </authorList>
    </citation>
    <scope>NUCLEOTIDE SEQUENCE [LARGE SCALE GENOMIC DNA]</scope>
    <source>
        <strain evidence="4">KPR-1</strain>
    </source>
</reference>
<feature type="domain" description="LysM" evidence="2">
    <location>
        <begin position="125"/>
        <end position="169"/>
    </location>
</feature>
<organism evidence="3 4">
    <name type="scientific">Bowdeniella nasicola</name>
    <dbReference type="NCBI Taxonomy" id="208480"/>
    <lineage>
        <taxon>Bacteria</taxon>
        <taxon>Bacillati</taxon>
        <taxon>Actinomycetota</taxon>
        <taxon>Actinomycetes</taxon>
        <taxon>Actinomycetales</taxon>
        <taxon>Actinomycetaceae</taxon>
        <taxon>Bowdeniella</taxon>
    </lineage>
</organism>
<feature type="chain" id="PRO_5011679294" evidence="1">
    <location>
        <begin position="33"/>
        <end position="415"/>
    </location>
</feature>
<keyword evidence="4" id="KW-1185">Reference proteome</keyword>
<dbReference type="InterPro" id="IPR018392">
    <property type="entry name" value="LysM"/>
</dbReference>
<accession>A0A1H3WD93</accession>
<feature type="domain" description="LysM" evidence="2">
    <location>
        <begin position="191"/>
        <end position="235"/>
    </location>
</feature>
<dbReference type="Gene3D" id="3.10.350.10">
    <property type="entry name" value="LysM domain"/>
    <property type="match status" value="3"/>
</dbReference>
<dbReference type="RefSeq" id="WP_222842329.1">
    <property type="nucleotide sequence ID" value="NZ_FNQV01000002.1"/>
</dbReference>
<dbReference type="SUPFAM" id="SSF54106">
    <property type="entry name" value="LysM domain"/>
    <property type="match status" value="3"/>
</dbReference>
<dbReference type="Proteomes" id="UP000199288">
    <property type="component" value="Unassembled WGS sequence"/>
</dbReference>
<evidence type="ECO:0000313" key="4">
    <source>
        <dbReference type="Proteomes" id="UP000199288"/>
    </source>
</evidence>
<dbReference type="InterPro" id="IPR008258">
    <property type="entry name" value="Transglycosylase_SLT_dom_1"/>
</dbReference>
<name>A0A1H3WD93_9ACTO</name>
<dbReference type="Pfam" id="PF01476">
    <property type="entry name" value="LysM"/>
    <property type="match status" value="3"/>
</dbReference>
<dbReference type="EMBL" id="FNQV01000002">
    <property type="protein sequence ID" value="SDZ84801.1"/>
    <property type="molecule type" value="Genomic_DNA"/>
</dbReference>
<dbReference type="SMART" id="SM00257">
    <property type="entry name" value="LysM"/>
    <property type="match status" value="3"/>
</dbReference>
<evidence type="ECO:0000256" key="1">
    <source>
        <dbReference type="SAM" id="SignalP"/>
    </source>
</evidence>